<dbReference type="EMBL" id="JACHHQ010000005">
    <property type="protein sequence ID" value="MBB5200768.1"/>
    <property type="molecule type" value="Genomic_DNA"/>
</dbReference>
<proteinExistence type="predicted"/>
<dbReference type="RefSeq" id="WP_168055775.1">
    <property type="nucleotide sequence ID" value="NZ_JAAOZT010000007.1"/>
</dbReference>
<protein>
    <submittedName>
        <fullName evidence="1">N4-gp56 family major capsid protein</fullName>
    </submittedName>
</protein>
<comment type="caution">
    <text evidence="1">The sequence shown here is derived from an EMBL/GenBank/DDBJ whole genome shotgun (WGS) entry which is preliminary data.</text>
</comment>
<gene>
    <name evidence="1" type="ORF">HNR39_002610</name>
</gene>
<keyword evidence="2" id="KW-1185">Reference proteome</keyword>
<reference evidence="1 2" key="1">
    <citation type="submission" date="2020-08" db="EMBL/GenBank/DDBJ databases">
        <title>Genomic Encyclopedia of Type Strains, Phase IV (KMG-IV): sequencing the most valuable type-strain genomes for metagenomic binning, comparative biology and taxonomic classification.</title>
        <authorList>
            <person name="Goeker M."/>
        </authorList>
    </citation>
    <scope>NUCLEOTIDE SEQUENCE [LARGE SCALE GENOMIC DNA]</scope>
    <source>
        <strain evidence="1 2">DSM 23240</strain>
    </source>
</reference>
<dbReference type="NCBIfam" id="TIGR04387">
    <property type="entry name" value="capsid_maj_N4"/>
    <property type="match status" value="1"/>
</dbReference>
<dbReference type="Proteomes" id="UP000571084">
    <property type="component" value="Unassembled WGS sequence"/>
</dbReference>
<evidence type="ECO:0000313" key="2">
    <source>
        <dbReference type="Proteomes" id="UP000571084"/>
    </source>
</evidence>
<organism evidence="1 2">
    <name type="scientific">Glaciimonas immobilis</name>
    <dbReference type="NCBI Taxonomy" id="728004"/>
    <lineage>
        <taxon>Bacteria</taxon>
        <taxon>Pseudomonadati</taxon>
        <taxon>Pseudomonadota</taxon>
        <taxon>Betaproteobacteria</taxon>
        <taxon>Burkholderiales</taxon>
        <taxon>Oxalobacteraceae</taxon>
        <taxon>Glaciimonas</taxon>
    </lineage>
</organism>
<sequence length="463" mass="49396">MASVNKSASFASDISNYIQKKTLPLAQRQLVAFQFGTPLMLPKNRGTTYTATRYSRINLPAAALSEGVPSVGEIIPISQVSATAQQWGDSVYITDVDMLTIEHDLFKEAMRLTALQLAETLERNTQNALMSGTNIGFANGKATRASLLSTDVLGVTEINKAVGSLNTVGAPKFGARDFEDDKLELDTVRGGGKNKPHYVAVIHPLVEQDLRSNATMATAWSYSDLEVLYNMEVGVWGGVRFTSTNMTPWYQGAAAITGTSSGTGTFTAANYQLFVTETDPVFGYERIIHQSSGNIAMTLNQGLSVTLPTATVSGYTYNCYLSAAAGTTPNTLALCASGPTTGSFTGYATQLAAGTTVLLTGPGPTVASLQASATPSLIAPLPPATGVTVYPTFFIAKGAYGQVTLDSAHFEYLKDADKSDVHNQLRVISWKIFYGTMILNQAFFLRFESGSNYANVITTGAFN</sequence>
<evidence type="ECO:0000313" key="1">
    <source>
        <dbReference type="EMBL" id="MBB5200768.1"/>
    </source>
</evidence>
<dbReference type="AlphaFoldDB" id="A0A840RUN1"/>
<name>A0A840RUN1_9BURK</name>
<accession>A0A840RUN1</accession>